<dbReference type="Proteomes" id="UP000244446">
    <property type="component" value="Unassembled WGS sequence"/>
</dbReference>
<comment type="caution">
    <text evidence="2">The sequence shown here is derived from an EMBL/GenBank/DDBJ whole genome shotgun (WGS) entry which is preliminary data.</text>
</comment>
<organism evidence="2 3">
    <name type="scientific">Pelagivirga sediminicola</name>
    <dbReference type="NCBI Taxonomy" id="2170575"/>
    <lineage>
        <taxon>Bacteria</taxon>
        <taxon>Pseudomonadati</taxon>
        <taxon>Pseudomonadota</taxon>
        <taxon>Alphaproteobacteria</taxon>
        <taxon>Rhodobacterales</taxon>
        <taxon>Paracoccaceae</taxon>
        <taxon>Pelagivirga</taxon>
    </lineage>
</organism>
<dbReference type="OrthoDB" id="179763at2"/>
<dbReference type="GO" id="GO:0006646">
    <property type="term" value="P:phosphatidylethanolamine biosynthetic process"/>
    <property type="evidence" value="ECO:0007669"/>
    <property type="project" value="TreeGrafter"/>
</dbReference>
<feature type="domain" description="Aminoglycoside phosphotransferase" evidence="1">
    <location>
        <begin position="24"/>
        <end position="239"/>
    </location>
</feature>
<dbReference type="Pfam" id="PF01636">
    <property type="entry name" value="APH"/>
    <property type="match status" value="1"/>
</dbReference>
<gene>
    <name evidence="2" type="ORF">DC366_01960</name>
</gene>
<accession>A0A2T7GBF0</accession>
<dbReference type="SUPFAM" id="SSF56112">
    <property type="entry name" value="Protein kinase-like (PK-like)"/>
    <property type="match status" value="1"/>
</dbReference>
<dbReference type="PANTHER" id="PTHR22603">
    <property type="entry name" value="CHOLINE/ETHANOALAMINE KINASE"/>
    <property type="match status" value="1"/>
</dbReference>
<keyword evidence="2" id="KW-0418">Kinase</keyword>
<dbReference type="RefSeq" id="WP_108690485.1">
    <property type="nucleotide sequence ID" value="NZ_QCYH01000001.1"/>
</dbReference>
<dbReference type="PANTHER" id="PTHR22603:SF66">
    <property type="entry name" value="ETHANOLAMINE KINASE"/>
    <property type="match status" value="1"/>
</dbReference>
<protein>
    <submittedName>
        <fullName evidence="2">Choline kinase</fullName>
    </submittedName>
</protein>
<reference evidence="2 3" key="1">
    <citation type="submission" date="2018-04" db="EMBL/GenBank/DDBJ databases">
        <title>Pelagivirga bohaiensis gen. nov., sp. nov., a bacterium isolated from the Bohai Sea.</title>
        <authorList>
            <person name="Ji X."/>
        </authorList>
    </citation>
    <scope>NUCLEOTIDE SEQUENCE [LARGE SCALE GENOMIC DNA]</scope>
    <source>
        <strain evidence="2 3">BH-SD19</strain>
    </source>
</reference>
<dbReference type="AlphaFoldDB" id="A0A2T7GBF0"/>
<dbReference type="EMBL" id="QCYH01000001">
    <property type="protein sequence ID" value="PVA11741.1"/>
    <property type="molecule type" value="Genomic_DNA"/>
</dbReference>
<dbReference type="InterPro" id="IPR002575">
    <property type="entry name" value="Aminoglycoside_PTrfase"/>
</dbReference>
<name>A0A2T7GBF0_9RHOB</name>
<dbReference type="CDD" id="cd05151">
    <property type="entry name" value="ChoK-like"/>
    <property type="match status" value="1"/>
</dbReference>
<evidence type="ECO:0000313" key="3">
    <source>
        <dbReference type="Proteomes" id="UP000244446"/>
    </source>
</evidence>
<dbReference type="GO" id="GO:0004305">
    <property type="term" value="F:ethanolamine kinase activity"/>
    <property type="evidence" value="ECO:0007669"/>
    <property type="project" value="TreeGrafter"/>
</dbReference>
<keyword evidence="2" id="KW-0808">Transferase</keyword>
<dbReference type="Gene3D" id="3.30.200.20">
    <property type="entry name" value="Phosphorylase Kinase, domain 1"/>
    <property type="match status" value="1"/>
</dbReference>
<sequence>MTPDEAIAAARALPCWTAPGAAVALEGGITNHNIKLTDQGRDYVVRLGQDIPEHGILRWHELSLSRAAAAAGLSPAVHYHAPGALVIDFVESAALTEADLHDPETLMDATDLIARLHREMPRHAHGPILSFWVFHILRSYAHDLREAGSRHTPALAGLLEQADLLERAVGPVDLVLGHNDLLPANILRGAGRLWVIDWEYGGWGSPLFDLGGLASNCDLDQPAEEAMLTRYYGVPPGDDLWRSYTAMKCASLLRETMWSMVSEQSSAIDFDYAAYTDKNLSRFRDALAAFTDKETP</sequence>
<evidence type="ECO:0000259" key="1">
    <source>
        <dbReference type="Pfam" id="PF01636"/>
    </source>
</evidence>
<keyword evidence="3" id="KW-1185">Reference proteome</keyword>
<dbReference type="Gene3D" id="3.90.1200.10">
    <property type="match status" value="1"/>
</dbReference>
<proteinExistence type="predicted"/>
<dbReference type="InterPro" id="IPR011009">
    <property type="entry name" value="Kinase-like_dom_sf"/>
</dbReference>
<dbReference type="GO" id="GO:0005737">
    <property type="term" value="C:cytoplasm"/>
    <property type="evidence" value="ECO:0007669"/>
    <property type="project" value="TreeGrafter"/>
</dbReference>
<evidence type="ECO:0000313" key="2">
    <source>
        <dbReference type="EMBL" id="PVA11741.1"/>
    </source>
</evidence>